<protein>
    <submittedName>
        <fullName evidence="2">Uncharacterized protein</fullName>
    </submittedName>
</protein>
<proteinExistence type="predicted"/>
<dbReference type="RefSeq" id="XP_040758307.1">
    <property type="nucleotide sequence ID" value="XM_040905209.1"/>
</dbReference>
<keyword evidence="1" id="KW-0472">Membrane</keyword>
<dbReference type="EMBL" id="KV427682">
    <property type="protein sequence ID" value="KZT00567.1"/>
    <property type="molecule type" value="Genomic_DNA"/>
</dbReference>
<evidence type="ECO:0000256" key="1">
    <source>
        <dbReference type="SAM" id="Phobius"/>
    </source>
</evidence>
<accession>A0A165B9P8</accession>
<feature type="transmembrane region" description="Helical" evidence="1">
    <location>
        <begin position="99"/>
        <end position="124"/>
    </location>
</feature>
<reference evidence="2 3" key="1">
    <citation type="journal article" date="2016" name="Mol. Biol. Evol.">
        <title>Comparative Genomics of Early-Diverging Mushroom-Forming Fungi Provides Insights into the Origins of Lignocellulose Decay Capabilities.</title>
        <authorList>
            <person name="Nagy L.G."/>
            <person name="Riley R."/>
            <person name="Tritt A."/>
            <person name="Adam C."/>
            <person name="Daum C."/>
            <person name="Floudas D."/>
            <person name="Sun H."/>
            <person name="Yadav J.S."/>
            <person name="Pangilinan J."/>
            <person name="Larsson K.H."/>
            <person name="Matsuura K."/>
            <person name="Barry K."/>
            <person name="Labutti K."/>
            <person name="Kuo R."/>
            <person name="Ohm R.A."/>
            <person name="Bhattacharya S.S."/>
            <person name="Shirouzu T."/>
            <person name="Yoshinaga Y."/>
            <person name="Martin F.M."/>
            <person name="Grigoriev I.V."/>
            <person name="Hibbett D.S."/>
        </authorList>
    </citation>
    <scope>NUCLEOTIDE SEQUENCE [LARGE SCALE GENOMIC DNA]</scope>
    <source>
        <strain evidence="2 3">93-53</strain>
    </source>
</reference>
<keyword evidence="1" id="KW-0812">Transmembrane</keyword>
<evidence type="ECO:0000313" key="3">
    <source>
        <dbReference type="Proteomes" id="UP000076871"/>
    </source>
</evidence>
<dbReference type="Proteomes" id="UP000076871">
    <property type="component" value="Unassembled WGS sequence"/>
</dbReference>
<dbReference type="GeneID" id="63822239"/>
<gene>
    <name evidence="2" type="ORF">LAESUDRAFT_665781</name>
</gene>
<dbReference type="OrthoDB" id="3270380at2759"/>
<keyword evidence="3" id="KW-1185">Reference proteome</keyword>
<keyword evidence="1" id="KW-1133">Transmembrane helix</keyword>
<dbReference type="AlphaFoldDB" id="A0A165B9P8"/>
<dbReference type="InParanoid" id="A0A165B9P8"/>
<sequence length="143" mass="16228">MMRDTGTILSSSAAARLLLVDALWQPNDYDLYTPHSQWDVVLDYISNLMGFVIEYVIDASDEENQEQPYPWLNQGMDCMAQITGPNIRVNLMRSHNESAFYPLCFFWSTIIMNAISADAIVSAYPTHLLSRRGICSCTISDHQ</sequence>
<organism evidence="2 3">
    <name type="scientific">Laetiporus sulphureus 93-53</name>
    <dbReference type="NCBI Taxonomy" id="1314785"/>
    <lineage>
        <taxon>Eukaryota</taxon>
        <taxon>Fungi</taxon>
        <taxon>Dikarya</taxon>
        <taxon>Basidiomycota</taxon>
        <taxon>Agaricomycotina</taxon>
        <taxon>Agaricomycetes</taxon>
        <taxon>Polyporales</taxon>
        <taxon>Laetiporus</taxon>
    </lineage>
</organism>
<evidence type="ECO:0000313" key="2">
    <source>
        <dbReference type="EMBL" id="KZT00567.1"/>
    </source>
</evidence>
<name>A0A165B9P8_9APHY</name>